<gene>
    <name evidence="2" type="ORF">FHG66_13910</name>
</gene>
<feature type="transmembrane region" description="Helical" evidence="1">
    <location>
        <begin position="73"/>
        <end position="95"/>
    </location>
</feature>
<dbReference type="EMBL" id="VDFU01000017">
    <property type="protein sequence ID" value="TNC48444.1"/>
    <property type="molecule type" value="Genomic_DNA"/>
</dbReference>
<evidence type="ECO:0000313" key="3">
    <source>
        <dbReference type="Proteomes" id="UP000305887"/>
    </source>
</evidence>
<name>A0A5C4MR81_9RHOB</name>
<dbReference type="AlphaFoldDB" id="A0A5C4MR81"/>
<keyword evidence="1" id="KW-0812">Transmembrane</keyword>
<reference evidence="2 3" key="1">
    <citation type="submission" date="2019-06" db="EMBL/GenBank/DDBJ databases">
        <title>YIM 131921 draft genome.</title>
        <authorList>
            <person name="Jiang L."/>
        </authorList>
    </citation>
    <scope>NUCLEOTIDE SEQUENCE [LARGE SCALE GENOMIC DNA]</scope>
    <source>
        <strain evidence="2 3">YIM 131921</strain>
    </source>
</reference>
<organism evidence="2 3">
    <name type="scientific">Rubellimicrobium rubrum</name>
    <dbReference type="NCBI Taxonomy" id="2585369"/>
    <lineage>
        <taxon>Bacteria</taxon>
        <taxon>Pseudomonadati</taxon>
        <taxon>Pseudomonadota</taxon>
        <taxon>Alphaproteobacteria</taxon>
        <taxon>Rhodobacterales</taxon>
        <taxon>Roseobacteraceae</taxon>
        <taxon>Rubellimicrobium</taxon>
    </lineage>
</organism>
<evidence type="ECO:0000256" key="1">
    <source>
        <dbReference type="SAM" id="Phobius"/>
    </source>
</evidence>
<feature type="transmembrane region" description="Helical" evidence="1">
    <location>
        <begin position="39"/>
        <end position="61"/>
    </location>
</feature>
<proteinExistence type="predicted"/>
<keyword evidence="1" id="KW-1133">Transmembrane helix</keyword>
<dbReference type="Proteomes" id="UP000305887">
    <property type="component" value="Unassembled WGS sequence"/>
</dbReference>
<evidence type="ECO:0000313" key="2">
    <source>
        <dbReference type="EMBL" id="TNC48444.1"/>
    </source>
</evidence>
<sequence length="100" mass="10711">MRDVLRLSVPLALWLAGFSGVYALQGLTCSRHWPEDLPARPALLVGWALAVLLQAVLLWLISRDPSPSRFVQGTSLALAAVSLLAAAWTSMPVALTSTCL</sequence>
<comment type="caution">
    <text evidence="2">The sequence shown here is derived from an EMBL/GenBank/DDBJ whole genome shotgun (WGS) entry which is preliminary data.</text>
</comment>
<accession>A0A5C4MR81</accession>
<protein>
    <submittedName>
        <fullName evidence="2">Uncharacterized protein</fullName>
    </submittedName>
</protein>
<keyword evidence="1" id="KW-0472">Membrane</keyword>
<dbReference type="RefSeq" id="WP_139077664.1">
    <property type="nucleotide sequence ID" value="NZ_VDFU01000017.1"/>
</dbReference>
<keyword evidence="3" id="KW-1185">Reference proteome</keyword>
<dbReference type="OrthoDB" id="7433399at2"/>